<dbReference type="Gene3D" id="3.20.20.120">
    <property type="entry name" value="Enolase-like C-terminal domain"/>
    <property type="match status" value="1"/>
</dbReference>
<dbReference type="GO" id="GO:0000287">
    <property type="term" value="F:magnesium ion binding"/>
    <property type="evidence" value="ECO:0007669"/>
    <property type="project" value="UniProtKB-UniRule"/>
</dbReference>
<gene>
    <name evidence="18" type="primary">eno_2</name>
    <name evidence="12" type="synonym">eno</name>
    <name evidence="18" type="ORF">ERS852425_00627</name>
</gene>
<dbReference type="PRINTS" id="PR00148">
    <property type="entry name" value="ENOLASE"/>
</dbReference>
<feature type="active site" description="Proton donor" evidence="12 13">
    <location>
        <position position="207"/>
    </location>
</feature>
<dbReference type="InterPro" id="IPR020809">
    <property type="entry name" value="Enolase_CS"/>
</dbReference>
<dbReference type="PIRSF" id="PIRSF001400">
    <property type="entry name" value="Enolase"/>
    <property type="match status" value="1"/>
</dbReference>
<feature type="binding site" evidence="12">
    <location>
        <position position="398"/>
    </location>
    <ligand>
        <name>(2R)-2-phosphoglycerate</name>
        <dbReference type="ChEBI" id="CHEBI:58289"/>
    </ligand>
</feature>
<comment type="function">
    <text evidence="12">Catalyzes the reversible conversion of 2-phosphoglycerate (2-PG) into phosphoenolpyruvate (PEP). It is essential for the degradation of carbohydrates via glycolysis.</text>
</comment>
<evidence type="ECO:0000256" key="14">
    <source>
        <dbReference type="PIRSR" id="PIRSR001400-2"/>
    </source>
</evidence>
<keyword evidence="7 12" id="KW-0479">Metal-binding</keyword>
<evidence type="ECO:0000256" key="15">
    <source>
        <dbReference type="PIRSR" id="PIRSR001400-3"/>
    </source>
</evidence>
<dbReference type="NCBIfam" id="TIGR01060">
    <property type="entry name" value="eno"/>
    <property type="match status" value="1"/>
</dbReference>
<accession>A0A173RM53</accession>
<feature type="binding site" evidence="14">
    <location>
        <position position="166"/>
    </location>
    <ligand>
        <name>substrate</name>
    </ligand>
</feature>
<feature type="binding site" evidence="12">
    <location>
        <position position="377"/>
    </location>
    <ligand>
        <name>(2R)-2-phosphoglycerate</name>
        <dbReference type="ChEBI" id="CHEBI:58289"/>
    </ligand>
</feature>
<evidence type="ECO:0000256" key="9">
    <source>
        <dbReference type="ARBA" id="ARBA00023152"/>
    </source>
</evidence>
<dbReference type="SUPFAM" id="SSF54826">
    <property type="entry name" value="Enolase N-terminal domain-like"/>
    <property type="match status" value="1"/>
</dbReference>
<dbReference type="AlphaFoldDB" id="A0A173RM53"/>
<feature type="binding site" evidence="12 15">
    <location>
        <position position="244"/>
    </location>
    <ligand>
        <name>Mg(2+)</name>
        <dbReference type="ChEBI" id="CHEBI:18420"/>
    </ligand>
</feature>
<feature type="binding site" evidence="12 15">
    <location>
        <position position="322"/>
    </location>
    <ligand>
        <name>Mg(2+)</name>
        <dbReference type="ChEBI" id="CHEBI:18420"/>
    </ligand>
</feature>
<feature type="domain" description="Enolase N-terminal" evidence="17">
    <location>
        <begin position="7"/>
        <end position="136"/>
    </location>
</feature>
<dbReference type="GO" id="GO:0009986">
    <property type="term" value="C:cell surface"/>
    <property type="evidence" value="ECO:0007669"/>
    <property type="project" value="UniProtKB-SubCell"/>
</dbReference>
<evidence type="ECO:0000256" key="2">
    <source>
        <dbReference type="ARBA" id="ARBA00009604"/>
    </source>
</evidence>
<evidence type="ECO:0000256" key="1">
    <source>
        <dbReference type="ARBA" id="ARBA00005031"/>
    </source>
</evidence>
<feature type="domain" description="Enolase C-terminal TIM barrel" evidence="16">
    <location>
        <begin position="141"/>
        <end position="428"/>
    </location>
</feature>
<feature type="active site" description="Proton acceptor" evidence="12 13">
    <location>
        <position position="347"/>
    </location>
</feature>
<dbReference type="PROSITE" id="PS00164">
    <property type="entry name" value="ENOLASE"/>
    <property type="match status" value="1"/>
</dbReference>
<dbReference type="InterPro" id="IPR036849">
    <property type="entry name" value="Enolase-like_C_sf"/>
</dbReference>
<comment type="similarity">
    <text evidence="2 12">Belongs to the enolase family.</text>
</comment>
<dbReference type="GO" id="GO:0006096">
    <property type="term" value="P:glycolytic process"/>
    <property type="evidence" value="ECO:0007669"/>
    <property type="project" value="UniProtKB-UniRule"/>
</dbReference>
<dbReference type="SFLD" id="SFLDG00178">
    <property type="entry name" value="enolase"/>
    <property type="match status" value="1"/>
</dbReference>
<dbReference type="SFLD" id="SFLDS00001">
    <property type="entry name" value="Enolase"/>
    <property type="match status" value="1"/>
</dbReference>
<dbReference type="InterPro" id="IPR020811">
    <property type="entry name" value="Enolase_N"/>
</dbReference>
<evidence type="ECO:0000256" key="10">
    <source>
        <dbReference type="ARBA" id="ARBA00023239"/>
    </source>
</evidence>
<comment type="catalytic activity">
    <reaction evidence="11">
        <text>(2R)-2-phosphoglycerate = phosphoenolpyruvate + H2O</text>
        <dbReference type="Rhea" id="RHEA:10164"/>
        <dbReference type="ChEBI" id="CHEBI:15377"/>
        <dbReference type="ChEBI" id="CHEBI:58289"/>
        <dbReference type="ChEBI" id="CHEBI:58702"/>
        <dbReference type="EC" id="4.2.1.11"/>
    </reaction>
    <physiologicalReaction direction="left-to-right" evidence="11">
        <dbReference type="Rhea" id="RHEA:10165"/>
    </physiologicalReaction>
</comment>
<dbReference type="Pfam" id="PF00113">
    <property type="entry name" value="Enolase_C"/>
    <property type="match status" value="1"/>
</dbReference>
<dbReference type="PANTHER" id="PTHR11902">
    <property type="entry name" value="ENOLASE"/>
    <property type="match status" value="1"/>
</dbReference>
<dbReference type="SMART" id="SM01192">
    <property type="entry name" value="Enolase_C"/>
    <property type="match status" value="1"/>
</dbReference>
<dbReference type="EMBL" id="CYXT01000003">
    <property type="protein sequence ID" value="CUM79124.1"/>
    <property type="molecule type" value="Genomic_DNA"/>
</dbReference>
<evidence type="ECO:0000256" key="13">
    <source>
        <dbReference type="PIRSR" id="PIRSR001400-1"/>
    </source>
</evidence>
<dbReference type="Pfam" id="PF03952">
    <property type="entry name" value="Enolase_N"/>
    <property type="match status" value="1"/>
</dbReference>
<evidence type="ECO:0000256" key="12">
    <source>
        <dbReference type="HAMAP-Rule" id="MF_00318"/>
    </source>
</evidence>
<dbReference type="PANTHER" id="PTHR11902:SF1">
    <property type="entry name" value="ENOLASE"/>
    <property type="match status" value="1"/>
</dbReference>
<feature type="binding site" evidence="14">
    <location>
        <position position="157"/>
    </location>
    <ligand>
        <name>substrate</name>
    </ligand>
</feature>
<dbReference type="Gene3D" id="3.30.390.10">
    <property type="entry name" value="Enolase-like, N-terminal domain"/>
    <property type="match status" value="1"/>
</dbReference>
<dbReference type="CDD" id="cd03313">
    <property type="entry name" value="enolase"/>
    <property type="match status" value="1"/>
</dbReference>
<dbReference type="RefSeq" id="WP_055257940.1">
    <property type="nucleotide sequence ID" value="NZ_CYXT01000003.1"/>
</dbReference>
<evidence type="ECO:0000256" key="11">
    <source>
        <dbReference type="ARBA" id="ARBA00048951"/>
    </source>
</evidence>
<feature type="binding site" evidence="14">
    <location>
        <position position="295"/>
    </location>
    <ligand>
        <name>substrate</name>
    </ligand>
</feature>
<sequence length="429" mass="47144">MKNRLCIENVIGREVLDSRGNPTVEVDVLLENGALGRAIVPSGASTGKYEALELRDREKRYRGLGVETAVNHVNHKIADRLTGKNALNQIEIDQIMLEADGTPNKERFGANAILGASLATAKAAACGLGLPLYQYLGGSFASKLPIPMMNILNGGKHADNTVDFQEFMIAPVGADSFKDALMMGTDVYHTLKYILRKNHLNTGVGDEGGFAPNLESSEQALDLLVQAIEQAGYKTKEEIAIAMDCAASEIYNEDEKVYHFMGESRMAGKEVRRNSEEMVQYYEKLVEDYPIFSIEDGLNEEDMPGWKVLTYRLGEKILLVGDDLFVTNVARLREGIKENIANSILIKPNQIGTLTETLDAIETAAKSDYKTIISHRSGESEDTTIADIAVATNAGLIKTGAPCRSDRTAKYNRLLRIEEELGSLSKYGW</sequence>
<evidence type="ECO:0000256" key="3">
    <source>
        <dbReference type="ARBA" id="ARBA00012058"/>
    </source>
</evidence>
<organism evidence="18 19">
    <name type="scientific">Anaerostipes hadrus</name>
    <dbReference type="NCBI Taxonomy" id="649756"/>
    <lineage>
        <taxon>Bacteria</taxon>
        <taxon>Bacillati</taxon>
        <taxon>Bacillota</taxon>
        <taxon>Clostridia</taxon>
        <taxon>Lachnospirales</taxon>
        <taxon>Lachnospiraceae</taxon>
        <taxon>Anaerostipes</taxon>
    </lineage>
</organism>
<evidence type="ECO:0000313" key="18">
    <source>
        <dbReference type="EMBL" id="CUM79124.1"/>
    </source>
</evidence>
<evidence type="ECO:0000259" key="16">
    <source>
        <dbReference type="SMART" id="SM01192"/>
    </source>
</evidence>
<keyword evidence="6 12" id="KW-0964">Secreted</keyword>
<dbReference type="InterPro" id="IPR029017">
    <property type="entry name" value="Enolase-like_N"/>
</dbReference>
<dbReference type="EC" id="4.2.1.11" evidence="3 12"/>
<keyword evidence="9 12" id="KW-0324">Glycolysis</keyword>
<dbReference type="GO" id="GO:0004634">
    <property type="term" value="F:phosphopyruvate hydratase activity"/>
    <property type="evidence" value="ECO:0007669"/>
    <property type="project" value="UniProtKB-UniRule"/>
</dbReference>
<evidence type="ECO:0000256" key="4">
    <source>
        <dbReference type="ARBA" id="ARBA00017068"/>
    </source>
</evidence>
<dbReference type="SFLD" id="SFLDF00002">
    <property type="entry name" value="enolase"/>
    <property type="match status" value="1"/>
</dbReference>
<dbReference type="UniPathway" id="UPA00109">
    <property type="reaction ID" value="UER00187"/>
</dbReference>
<dbReference type="SUPFAM" id="SSF51604">
    <property type="entry name" value="Enolase C-terminal domain-like"/>
    <property type="match status" value="1"/>
</dbReference>
<dbReference type="Proteomes" id="UP000095598">
    <property type="component" value="Unassembled WGS sequence"/>
</dbReference>
<protein>
    <recommendedName>
        <fullName evidence="4 12">Enolase</fullName>
        <ecNumber evidence="3 12">4.2.1.11</ecNumber>
    </recommendedName>
    <alternativeName>
        <fullName evidence="12">2-phospho-D-glycerate hydro-lyase</fullName>
    </alternativeName>
    <alternativeName>
        <fullName evidence="12">2-phosphoglycerate dehydratase</fullName>
    </alternativeName>
</protein>
<evidence type="ECO:0000256" key="8">
    <source>
        <dbReference type="ARBA" id="ARBA00022842"/>
    </source>
</evidence>
<reference evidence="18 19" key="1">
    <citation type="submission" date="2015-09" db="EMBL/GenBank/DDBJ databases">
        <authorList>
            <consortium name="Pathogen Informatics"/>
        </authorList>
    </citation>
    <scope>NUCLEOTIDE SEQUENCE [LARGE SCALE GENOMIC DNA]</scope>
    <source>
        <strain evidence="18 19">2789STDY5608868</strain>
    </source>
</reference>
<dbReference type="SMART" id="SM01193">
    <property type="entry name" value="Enolase_N"/>
    <property type="match status" value="1"/>
</dbReference>
<dbReference type="GO" id="GO:0000015">
    <property type="term" value="C:phosphopyruvate hydratase complex"/>
    <property type="evidence" value="ECO:0007669"/>
    <property type="project" value="InterPro"/>
</dbReference>
<comment type="subcellular location">
    <subcellularLocation>
        <location evidence="12">Cytoplasm</location>
    </subcellularLocation>
    <subcellularLocation>
        <location evidence="12">Secreted</location>
    </subcellularLocation>
    <subcellularLocation>
        <location evidence="12">Cell surface</location>
    </subcellularLocation>
    <text evidence="12">Fractions of enolase are present in both the cytoplasm and on the cell surface.</text>
</comment>
<evidence type="ECO:0000313" key="19">
    <source>
        <dbReference type="Proteomes" id="UP000095598"/>
    </source>
</evidence>
<proteinExistence type="inferred from homology"/>
<dbReference type="HAMAP" id="MF_00318">
    <property type="entry name" value="Enolase"/>
    <property type="match status" value="1"/>
</dbReference>
<comment type="pathway">
    <text evidence="1 12">Carbohydrate degradation; glycolysis; pyruvate from D-glyceraldehyde 3-phosphate: step 4/5.</text>
</comment>
<dbReference type="FunFam" id="3.30.390.10:FF:000001">
    <property type="entry name" value="Enolase"/>
    <property type="match status" value="1"/>
</dbReference>
<feature type="binding site" evidence="12 15">
    <location>
        <position position="295"/>
    </location>
    <ligand>
        <name>Mg(2+)</name>
        <dbReference type="ChEBI" id="CHEBI:18420"/>
    </ligand>
</feature>
<dbReference type="InterPro" id="IPR000941">
    <property type="entry name" value="Enolase"/>
</dbReference>
<evidence type="ECO:0000259" key="17">
    <source>
        <dbReference type="SMART" id="SM01193"/>
    </source>
</evidence>
<feature type="binding site" evidence="12">
    <location>
        <position position="376"/>
    </location>
    <ligand>
        <name>(2R)-2-phosphoglycerate</name>
        <dbReference type="ChEBI" id="CHEBI:58289"/>
    </ligand>
</feature>
<keyword evidence="8 12" id="KW-0460">Magnesium</keyword>
<feature type="binding site" evidence="14">
    <location>
        <position position="322"/>
    </location>
    <ligand>
        <name>substrate</name>
    </ligand>
</feature>
<dbReference type="InterPro" id="IPR020810">
    <property type="entry name" value="Enolase_C"/>
</dbReference>
<feature type="binding site" evidence="14">
    <location>
        <position position="398"/>
    </location>
    <ligand>
        <name>substrate</name>
    </ligand>
</feature>
<keyword evidence="10 12" id="KW-0456">Lyase</keyword>
<feature type="binding site" evidence="12">
    <location>
        <position position="165"/>
    </location>
    <ligand>
        <name>(2R)-2-phosphoglycerate</name>
        <dbReference type="ChEBI" id="CHEBI:58289"/>
    </ligand>
</feature>
<feature type="binding site" evidence="14">
    <location>
        <begin position="374"/>
        <end position="377"/>
    </location>
    <ligand>
        <name>substrate</name>
    </ligand>
</feature>
<comment type="cofactor">
    <cofactor evidence="15">
        <name>Mg(2+)</name>
        <dbReference type="ChEBI" id="CHEBI:18420"/>
    </cofactor>
    <text evidence="15">Mg(2+) is required for catalysis and for stabilizing the dimer.</text>
</comment>
<evidence type="ECO:0000256" key="6">
    <source>
        <dbReference type="ARBA" id="ARBA00022525"/>
    </source>
</evidence>
<evidence type="ECO:0000256" key="7">
    <source>
        <dbReference type="ARBA" id="ARBA00022723"/>
    </source>
</evidence>
<keyword evidence="5 12" id="KW-0963">Cytoplasm</keyword>
<evidence type="ECO:0000256" key="5">
    <source>
        <dbReference type="ARBA" id="ARBA00022490"/>
    </source>
</evidence>
<feature type="binding site" evidence="12">
    <location>
        <position position="347"/>
    </location>
    <ligand>
        <name>(2R)-2-phosphoglycerate</name>
        <dbReference type="ChEBI" id="CHEBI:58289"/>
    </ligand>
</feature>
<comment type="cofactor">
    <cofactor evidence="12">
        <name>Mg(2+)</name>
        <dbReference type="ChEBI" id="CHEBI:18420"/>
    </cofactor>
    <text evidence="12">Binds a second Mg(2+) ion via substrate during catalysis.</text>
</comment>
<dbReference type="GO" id="GO:0005576">
    <property type="term" value="C:extracellular region"/>
    <property type="evidence" value="ECO:0007669"/>
    <property type="project" value="UniProtKB-SubCell"/>
</dbReference>
<name>A0A173RM53_ANAHA</name>